<gene>
    <name evidence="11" type="ORF">MKW94_011873</name>
</gene>
<evidence type="ECO:0000259" key="10">
    <source>
        <dbReference type="PROSITE" id="PS50089"/>
    </source>
</evidence>
<dbReference type="PANTHER" id="PTHR22937:SF222">
    <property type="entry name" value="RING-TYPE E3 UBIQUITIN TRANSFERASE"/>
    <property type="match status" value="1"/>
</dbReference>
<keyword evidence="3" id="KW-0808">Transferase</keyword>
<keyword evidence="7" id="KW-0862">Zinc</keyword>
<dbReference type="InterPro" id="IPR001841">
    <property type="entry name" value="Znf_RING"/>
</dbReference>
<dbReference type="Pfam" id="PF13639">
    <property type="entry name" value="zf-RING_2"/>
    <property type="match status" value="1"/>
</dbReference>
<proteinExistence type="predicted"/>
<dbReference type="SUPFAM" id="SSF57850">
    <property type="entry name" value="RING/U-box"/>
    <property type="match status" value="1"/>
</dbReference>
<dbReference type="GO" id="GO:0008270">
    <property type="term" value="F:zinc ion binding"/>
    <property type="evidence" value="ECO:0007669"/>
    <property type="project" value="UniProtKB-KW"/>
</dbReference>
<evidence type="ECO:0000313" key="12">
    <source>
        <dbReference type="Proteomes" id="UP001177140"/>
    </source>
</evidence>
<feature type="region of interest" description="Disordered" evidence="9">
    <location>
        <begin position="1"/>
        <end position="75"/>
    </location>
</feature>
<dbReference type="Gene3D" id="3.30.40.10">
    <property type="entry name" value="Zinc/RING finger domain, C3HC4 (zinc finger)"/>
    <property type="match status" value="1"/>
</dbReference>
<evidence type="ECO:0000256" key="1">
    <source>
        <dbReference type="ARBA" id="ARBA00000900"/>
    </source>
</evidence>
<evidence type="ECO:0000313" key="11">
    <source>
        <dbReference type="EMBL" id="MCL7035245.1"/>
    </source>
</evidence>
<dbReference type="InterPro" id="IPR013083">
    <property type="entry name" value="Znf_RING/FYVE/PHD"/>
</dbReference>
<reference evidence="11" key="1">
    <citation type="submission" date="2022-03" db="EMBL/GenBank/DDBJ databases">
        <title>A functionally conserved STORR gene fusion in Papaver species that diverged 16.8 million years ago.</title>
        <authorList>
            <person name="Catania T."/>
        </authorList>
    </citation>
    <scope>NUCLEOTIDE SEQUENCE</scope>
    <source>
        <strain evidence="11">S-191538</strain>
    </source>
</reference>
<dbReference type="InterPro" id="IPR045191">
    <property type="entry name" value="MBR1/2-like"/>
</dbReference>
<feature type="domain" description="RING-type" evidence="10">
    <location>
        <begin position="152"/>
        <end position="193"/>
    </location>
</feature>
<evidence type="ECO:0000256" key="7">
    <source>
        <dbReference type="ARBA" id="ARBA00022833"/>
    </source>
</evidence>
<dbReference type="GO" id="GO:0061630">
    <property type="term" value="F:ubiquitin protein ligase activity"/>
    <property type="evidence" value="ECO:0007669"/>
    <property type="project" value="UniProtKB-EC"/>
</dbReference>
<dbReference type="EC" id="2.3.2.27" evidence="2"/>
<evidence type="ECO:0000256" key="5">
    <source>
        <dbReference type="ARBA" id="ARBA00022771"/>
    </source>
</evidence>
<organism evidence="11 12">
    <name type="scientific">Papaver nudicaule</name>
    <name type="common">Iceland poppy</name>
    <dbReference type="NCBI Taxonomy" id="74823"/>
    <lineage>
        <taxon>Eukaryota</taxon>
        <taxon>Viridiplantae</taxon>
        <taxon>Streptophyta</taxon>
        <taxon>Embryophyta</taxon>
        <taxon>Tracheophyta</taxon>
        <taxon>Spermatophyta</taxon>
        <taxon>Magnoliopsida</taxon>
        <taxon>Ranunculales</taxon>
        <taxon>Papaveraceae</taxon>
        <taxon>Papaveroideae</taxon>
        <taxon>Papaver</taxon>
    </lineage>
</organism>
<evidence type="ECO:0000256" key="2">
    <source>
        <dbReference type="ARBA" id="ARBA00012483"/>
    </source>
</evidence>
<comment type="caution">
    <text evidence="11">The sequence shown here is derived from an EMBL/GenBank/DDBJ whole genome shotgun (WGS) entry which is preliminary data.</text>
</comment>
<evidence type="ECO:0000256" key="8">
    <source>
        <dbReference type="PROSITE-ProRule" id="PRU00175"/>
    </source>
</evidence>
<dbReference type="PANTHER" id="PTHR22937">
    <property type="entry name" value="E3 UBIQUITIN-PROTEIN LIGASE RNF165"/>
    <property type="match status" value="1"/>
</dbReference>
<keyword evidence="5 8" id="KW-0863">Zinc-finger</keyword>
<dbReference type="PROSITE" id="PS50089">
    <property type="entry name" value="ZF_RING_2"/>
    <property type="match status" value="1"/>
</dbReference>
<dbReference type="SMART" id="SM00184">
    <property type="entry name" value="RING"/>
    <property type="match status" value="1"/>
</dbReference>
<keyword evidence="12" id="KW-1185">Reference proteome</keyword>
<dbReference type="AlphaFoldDB" id="A0AA41SI11"/>
<name>A0AA41SI11_PAPNU</name>
<comment type="catalytic activity">
    <reaction evidence="1">
        <text>S-ubiquitinyl-[E2 ubiquitin-conjugating enzyme]-L-cysteine + [acceptor protein]-L-lysine = [E2 ubiquitin-conjugating enzyme]-L-cysteine + N(6)-ubiquitinyl-[acceptor protein]-L-lysine.</text>
        <dbReference type="EC" id="2.3.2.27"/>
    </reaction>
</comment>
<evidence type="ECO:0000256" key="4">
    <source>
        <dbReference type="ARBA" id="ARBA00022723"/>
    </source>
</evidence>
<keyword evidence="4" id="KW-0479">Metal-binding</keyword>
<evidence type="ECO:0000256" key="3">
    <source>
        <dbReference type="ARBA" id="ARBA00022679"/>
    </source>
</evidence>
<dbReference type="EMBL" id="JAJJMA010154863">
    <property type="protein sequence ID" value="MCL7035245.1"/>
    <property type="molecule type" value="Genomic_DNA"/>
</dbReference>
<keyword evidence="6" id="KW-0833">Ubl conjugation pathway</keyword>
<evidence type="ECO:0000256" key="9">
    <source>
        <dbReference type="SAM" id="MobiDB-lite"/>
    </source>
</evidence>
<sequence>MQNRVGNESSQSDHPSSPTSQDLDQQDSNRSNQRRRIDAAIDNNSVEEDVPYGSDNGVGTEEESTVSTEGRNSNNQEVSSLVTIQALLQLSLDVGSQSMDDIDGLTYEEMLELDRMGLLQRGLSKETISSHLKTRVRITTSVDSAEKETGICTICQDGYANKDKIGSLDCRHEYREDCITRWLAQKNVCPICKRQGLVIMEENKIGVNVC</sequence>
<evidence type="ECO:0000256" key="6">
    <source>
        <dbReference type="ARBA" id="ARBA00022786"/>
    </source>
</evidence>
<dbReference type="Proteomes" id="UP001177140">
    <property type="component" value="Unassembled WGS sequence"/>
</dbReference>
<accession>A0AA41SI11</accession>
<feature type="compositionally biased region" description="Low complexity" evidence="9">
    <location>
        <begin position="9"/>
        <end position="31"/>
    </location>
</feature>
<protein>
    <recommendedName>
        <fullName evidence="2">RING-type E3 ubiquitin transferase</fullName>
        <ecNumber evidence="2">2.3.2.27</ecNumber>
    </recommendedName>
</protein>